<sequence>MGTFALTLTSSHPQPSIKDSIAQLLPRLIMPPLSAQVALEQARVNIQAAREAQDSDRVIEHYQTAKNVLTKVDVAKADVESLTEMVAGFEDLAVILDNWDVDRAVKCRKRAGILRKKLDKRNGTIKAAIDLSLLGPGLPQVAISSLSGGATSTVALLSSSTAATIAHSASTSDGTSDETSDDTSDERAAHTASSATRQQTPSSQRATVSVLAATGLTTNPMPFSKKAAPASLKWRLSAPDKQLENTRQLAYCLALLQEPIDETLFDSATLEWRLNTKEHPGERLRLETLAKDIVAAFFEDPLKHADTVAEVIQVAPALDKTCFRSLLNILVETVSKSELLHLHAMEGLARVIQGAIPGSIDSNDLVAILQALYARLKTIHTPSSRQLCQLLFATSQVLDAMVVAQVGDVTRVTLHEPLTVRLHELELDQDRYVAFQAKYAMQALLNVSDDDTIWRAGFRRGWFVMRGAAGFAKMPDPREIKDVLEGLEKVCQVVKGTARFFSNTQEAIESREMPTFNAKEGLKFKWIWYPTLRNAEEYIQTGDLIRFQELVTTAPCRHQLMFQTGICQLLGRFAVDTQWDLKARQGTVAFLEALCRDDRIWTRQEGVQQVIFDLISIMDFNAAQTLQAKLQRQNSALVPLSNPPLHPWNDILSLSSTGDVTPTNTLLRAVQSKKQQETHLAEISSHIHPSHSSLEKIQSALKTHYSPNLKILRISGDGLDIDTCFVNLAVVEAPAQREKEKQELKEQAAVFHRIPSSEAVRGSNIESSIRLEQLFDKRKGSMCRTLESLLREKVFTTQLDREHEELARTLAIRADEGKVLFILDGLDEIATDAQSEDSSIKALLRDLLDHKQVVITSRPSGLDASLLRSIDLELETIGFSQQDVK</sequence>
<organism evidence="4 5">
    <name type="scientific">Linnemannia exigua</name>
    <dbReference type="NCBI Taxonomy" id="604196"/>
    <lineage>
        <taxon>Eukaryota</taxon>
        <taxon>Fungi</taxon>
        <taxon>Fungi incertae sedis</taxon>
        <taxon>Mucoromycota</taxon>
        <taxon>Mortierellomycotina</taxon>
        <taxon>Mortierellomycetes</taxon>
        <taxon>Mortierellales</taxon>
        <taxon>Mortierellaceae</taxon>
        <taxon>Linnemannia</taxon>
    </lineage>
</organism>
<dbReference type="InterPro" id="IPR027417">
    <property type="entry name" value="P-loop_NTPase"/>
</dbReference>
<dbReference type="Proteomes" id="UP001194580">
    <property type="component" value="Unassembled WGS sequence"/>
</dbReference>
<gene>
    <name evidence="4" type="ORF">BGZ95_004938</name>
</gene>
<dbReference type="Pfam" id="PF05729">
    <property type="entry name" value="NACHT"/>
    <property type="match status" value="1"/>
</dbReference>
<dbReference type="Pfam" id="PF23948">
    <property type="entry name" value="ARM_5"/>
    <property type="match status" value="1"/>
</dbReference>
<dbReference type="Gene3D" id="3.40.50.300">
    <property type="entry name" value="P-loop containing nucleotide triphosphate hydrolases"/>
    <property type="match status" value="1"/>
</dbReference>
<dbReference type="PANTHER" id="PTHR46844">
    <property type="entry name" value="SLR5058 PROTEIN"/>
    <property type="match status" value="1"/>
</dbReference>
<feature type="compositionally biased region" description="Polar residues" evidence="1">
    <location>
        <begin position="191"/>
        <end position="207"/>
    </location>
</feature>
<evidence type="ECO:0008006" key="6">
    <source>
        <dbReference type="Google" id="ProtNLM"/>
    </source>
</evidence>
<accession>A0AAD4H2T7</accession>
<dbReference type="AlphaFoldDB" id="A0AAD4H2T7"/>
<feature type="region of interest" description="Disordered" evidence="1">
    <location>
        <begin position="167"/>
        <end position="207"/>
    </location>
</feature>
<keyword evidence="5" id="KW-1185">Reference proteome</keyword>
<reference evidence="4" key="1">
    <citation type="journal article" date="2020" name="Fungal Divers.">
        <title>Resolving the Mortierellaceae phylogeny through synthesis of multi-gene phylogenetics and phylogenomics.</title>
        <authorList>
            <person name="Vandepol N."/>
            <person name="Liber J."/>
            <person name="Desiro A."/>
            <person name="Na H."/>
            <person name="Kennedy M."/>
            <person name="Barry K."/>
            <person name="Grigoriev I.V."/>
            <person name="Miller A.N."/>
            <person name="O'Donnell K."/>
            <person name="Stajich J.E."/>
            <person name="Bonito G."/>
        </authorList>
    </citation>
    <scope>NUCLEOTIDE SEQUENCE</scope>
    <source>
        <strain evidence="4">NRRL 28262</strain>
    </source>
</reference>
<evidence type="ECO:0000256" key="1">
    <source>
        <dbReference type="SAM" id="MobiDB-lite"/>
    </source>
</evidence>
<dbReference type="InterPro" id="IPR056251">
    <property type="entry name" value="Arm_rpt_dom"/>
</dbReference>
<evidence type="ECO:0000259" key="2">
    <source>
        <dbReference type="Pfam" id="PF05729"/>
    </source>
</evidence>
<proteinExistence type="predicted"/>
<name>A0AAD4H2T7_9FUNG</name>
<dbReference type="EMBL" id="JAAAIL010002294">
    <property type="protein sequence ID" value="KAG0258499.1"/>
    <property type="molecule type" value="Genomic_DNA"/>
</dbReference>
<evidence type="ECO:0000259" key="3">
    <source>
        <dbReference type="Pfam" id="PF23948"/>
    </source>
</evidence>
<evidence type="ECO:0000313" key="5">
    <source>
        <dbReference type="Proteomes" id="UP001194580"/>
    </source>
</evidence>
<comment type="caution">
    <text evidence="4">The sequence shown here is derived from an EMBL/GenBank/DDBJ whole genome shotgun (WGS) entry which is preliminary data.</text>
</comment>
<dbReference type="InterPro" id="IPR007111">
    <property type="entry name" value="NACHT_NTPase"/>
</dbReference>
<evidence type="ECO:0000313" key="4">
    <source>
        <dbReference type="EMBL" id="KAG0258499.1"/>
    </source>
</evidence>
<protein>
    <recommendedName>
        <fullName evidence="6">NACHT domain-containing protein</fullName>
    </recommendedName>
</protein>
<feature type="compositionally biased region" description="Acidic residues" evidence="1">
    <location>
        <begin position="175"/>
        <end position="184"/>
    </location>
</feature>
<feature type="domain" description="NACHT" evidence="2">
    <location>
        <begin position="799"/>
        <end position="884"/>
    </location>
</feature>
<feature type="domain" description="Arm-like repeat" evidence="3">
    <location>
        <begin position="270"/>
        <end position="633"/>
    </location>
</feature>
<feature type="non-terminal residue" evidence="4">
    <location>
        <position position="1"/>
    </location>
</feature>
<dbReference type="PANTHER" id="PTHR46844:SF1">
    <property type="entry name" value="SLR5058 PROTEIN"/>
    <property type="match status" value="1"/>
</dbReference>